<dbReference type="RefSeq" id="WP_310457694.1">
    <property type="nucleotide sequence ID" value="NZ_JAVKPH010000013.1"/>
</dbReference>
<accession>A0ABU1FA50</accession>
<evidence type="ECO:0000256" key="1">
    <source>
        <dbReference type="SAM" id="Phobius"/>
    </source>
</evidence>
<protein>
    <recommendedName>
        <fullName evidence="4">Toxin CptA</fullName>
    </recommendedName>
</protein>
<name>A0ABU1FA50_9RHOB</name>
<evidence type="ECO:0008006" key="4">
    <source>
        <dbReference type="Google" id="ProtNLM"/>
    </source>
</evidence>
<keyword evidence="1" id="KW-0472">Membrane</keyword>
<dbReference type="EMBL" id="JAVKPH010000013">
    <property type="protein sequence ID" value="MDR5653458.1"/>
    <property type="molecule type" value="Genomic_DNA"/>
</dbReference>
<proteinExistence type="predicted"/>
<keyword evidence="3" id="KW-1185">Reference proteome</keyword>
<reference evidence="2 3" key="1">
    <citation type="submission" date="2023-09" db="EMBL/GenBank/DDBJ databases">
        <title>Xinfangfangia sedmenti sp. nov., isolated the sedment.</title>
        <authorList>
            <person name="Xu L."/>
        </authorList>
    </citation>
    <scope>NUCLEOTIDE SEQUENCE [LARGE SCALE GENOMIC DNA]</scope>
    <source>
        <strain evidence="2 3">LG-4</strain>
    </source>
</reference>
<feature type="transmembrane region" description="Helical" evidence="1">
    <location>
        <begin position="38"/>
        <end position="58"/>
    </location>
</feature>
<dbReference type="Proteomes" id="UP001247754">
    <property type="component" value="Unassembled WGS sequence"/>
</dbReference>
<evidence type="ECO:0000313" key="2">
    <source>
        <dbReference type="EMBL" id="MDR5653458.1"/>
    </source>
</evidence>
<feature type="transmembrane region" description="Helical" evidence="1">
    <location>
        <begin position="12"/>
        <end position="32"/>
    </location>
</feature>
<keyword evidence="1" id="KW-0812">Transmembrane</keyword>
<comment type="caution">
    <text evidence="2">The sequence shown here is derived from an EMBL/GenBank/DDBJ whole genome shotgun (WGS) entry which is preliminary data.</text>
</comment>
<sequence length="173" mass="18448">MSLIRPELRAAFHRWREVIAAGAVAAAGLWLIGLGGYLFHTLGVLVVLGGLALARGGWRRLRFARAATAPGVVEVIEGQVGWYGPGIGGFAALPELAELGLVTVAGLRCWRLRQHDGQVLLIPVAATGAEKLYDAFGALPGLDPAVLLAALDDPADRPVIWRHHPRPLLPRQP</sequence>
<gene>
    <name evidence="2" type="ORF">RGD00_12645</name>
</gene>
<evidence type="ECO:0000313" key="3">
    <source>
        <dbReference type="Proteomes" id="UP001247754"/>
    </source>
</evidence>
<keyword evidence="1" id="KW-1133">Transmembrane helix</keyword>
<organism evidence="2 3">
    <name type="scientific">Ruixingdingia sedimenti</name>
    <dbReference type="NCBI Taxonomy" id="3073604"/>
    <lineage>
        <taxon>Bacteria</taxon>
        <taxon>Pseudomonadati</taxon>
        <taxon>Pseudomonadota</taxon>
        <taxon>Alphaproteobacteria</taxon>
        <taxon>Rhodobacterales</taxon>
        <taxon>Paracoccaceae</taxon>
        <taxon>Ruixingdingia</taxon>
    </lineage>
</organism>